<comment type="function">
    <text evidence="9">Part of the tripartite ATP-independent periplasmic (TRAP) transport system.</text>
</comment>
<comment type="subunit">
    <text evidence="9">The complex comprises the extracytoplasmic solute receptor protein and the two transmembrane proteins.</text>
</comment>
<dbReference type="GO" id="GO:0005886">
    <property type="term" value="C:plasma membrane"/>
    <property type="evidence" value="ECO:0007669"/>
    <property type="project" value="UniProtKB-SubCell"/>
</dbReference>
<accession>A0A916U748</accession>
<keyword evidence="2 9" id="KW-0813">Transport</keyword>
<feature type="domain" description="Tripartite ATP-independent periplasmic transporters DctQ component" evidence="10">
    <location>
        <begin position="23"/>
        <end position="151"/>
    </location>
</feature>
<dbReference type="Pfam" id="PF04290">
    <property type="entry name" value="DctQ"/>
    <property type="match status" value="1"/>
</dbReference>
<dbReference type="PANTHER" id="PTHR35011">
    <property type="entry name" value="2,3-DIKETO-L-GULONATE TRAP TRANSPORTER SMALL PERMEASE PROTEIN YIAM"/>
    <property type="match status" value="1"/>
</dbReference>
<evidence type="ECO:0000256" key="2">
    <source>
        <dbReference type="ARBA" id="ARBA00022448"/>
    </source>
</evidence>
<keyword evidence="4 9" id="KW-0997">Cell inner membrane</keyword>
<dbReference type="AlphaFoldDB" id="A0A916U748"/>
<evidence type="ECO:0000259" key="10">
    <source>
        <dbReference type="Pfam" id="PF04290"/>
    </source>
</evidence>
<sequence>MSMVIDGYFKTLKLAAALLLATMVLLVFGNVVLRYAFNSGIAVSEELSRWCFVWLVFTGAIVGMREGAHLGLDSFVKLLPTWGKKACFGLSGALMLFATVLLGKGSWEQTLINWDTAAPASGLSVGWFYLVGVVFSISVGLILAVDLARLLIGGLRDTELVAVKESEEL</sequence>
<evidence type="ECO:0000256" key="8">
    <source>
        <dbReference type="ARBA" id="ARBA00038436"/>
    </source>
</evidence>
<evidence type="ECO:0000256" key="6">
    <source>
        <dbReference type="ARBA" id="ARBA00022989"/>
    </source>
</evidence>
<dbReference type="RefSeq" id="WP_188609091.1">
    <property type="nucleotide sequence ID" value="NZ_BMGG01000003.1"/>
</dbReference>
<reference evidence="11" key="2">
    <citation type="submission" date="2020-09" db="EMBL/GenBank/DDBJ databases">
        <authorList>
            <person name="Sun Q."/>
            <person name="Zhou Y."/>
        </authorList>
    </citation>
    <scope>NUCLEOTIDE SEQUENCE</scope>
    <source>
        <strain evidence="11">CGMCC 1.12919</strain>
    </source>
</reference>
<feature type="transmembrane region" description="Helical" evidence="9">
    <location>
        <begin position="127"/>
        <end position="148"/>
    </location>
</feature>
<evidence type="ECO:0000256" key="1">
    <source>
        <dbReference type="ARBA" id="ARBA00004429"/>
    </source>
</evidence>
<dbReference type="EMBL" id="BMGG01000003">
    <property type="protein sequence ID" value="GGC62235.1"/>
    <property type="molecule type" value="Genomic_DNA"/>
</dbReference>
<keyword evidence="12" id="KW-1185">Reference proteome</keyword>
<proteinExistence type="inferred from homology"/>
<feature type="transmembrane region" description="Helical" evidence="9">
    <location>
        <begin position="47"/>
        <end position="65"/>
    </location>
</feature>
<comment type="subcellular location">
    <subcellularLocation>
        <location evidence="1 9">Cell inner membrane</location>
        <topology evidence="1 9">Multi-pass membrane protein</topology>
    </subcellularLocation>
</comment>
<comment type="caution">
    <text evidence="11">The sequence shown here is derived from an EMBL/GenBank/DDBJ whole genome shotgun (WGS) entry which is preliminary data.</text>
</comment>
<dbReference type="Proteomes" id="UP000637002">
    <property type="component" value="Unassembled WGS sequence"/>
</dbReference>
<reference evidence="11" key="1">
    <citation type="journal article" date="2014" name="Int. J. Syst. Evol. Microbiol.">
        <title>Complete genome sequence of Corynebacterium casei LMG S-19264T (=DSM 44701T), isolated from a smear-ripened cheese.</title>
        <authorList>
            <consortium name="US DOE Joint Genome Institute (JGI-PGF)"/>
            <person name="Walter F."/>
            <person name="Albersmeier A."/>
            <person name="Kalinowski J."/>
            <person name="Ruckert C."/>
        </authorList>
    </citation>
    <scope>NUCLEOTIDE SEQUENCE</scope>
    <source>
        <strain evidence="11">CGMCC 1.12919</strain>
    </source>
</reference>
<evidence type="ECO:0000313" key="12">
    <source>
        <dbReference type="Proteomes" id="UP000637002"/>
    </source>
</evidence>
<dbReference type="InterPro" id="IPR055348">
    <property type="entry name" value="DctQ"/>
</dbReference>
<evidence type="ECO:0000313" key="11">
    <source>
        <dbReference type="EMBL" id="GGC62235.1"/>
    </source>
</evidence>
<evidence type="ECO:0000256" key="9">
    <source>
        <dbReference type="RuleBase" id="RU369079"/>
    </source>
</evidence>
<evidence type="ECO:0000256" key="3">
    <source>
        <dbReference type="ARBA" id="ARBA00022475"/>
    </source>
</evidence>
<dbReference type="GO" id="GO:0022857">
    <property type="term" value="F:transmembrane transporter activity"/>
    <property type="evidence" value="ECO:0007669"/>
    <property type="project" value="UniProtKB-UniRule"/>
</dbReference>
<keyword evidence="5 9" id="KW-0812">Transmembrane</keyword>
<evidence type="ECO:0000256" key="4">
    <source>
        <dbReference type="ARBA" id="ARBA00022519"/>
    </source>
</evidence>
<comment type="caution">
    <text evidence="9">Lacks conserved residue(s) required for the propagation of feature annotation.</text>
</comment>
<organism evidence="11 12">
    <name type="scientific">Chelatococcus reniformis</name>
    <dbReference type="NCBI Taxonomy" id="1494448"/>
    <lineage>
        <taxon>Bacteria</taxon>
        <taxon>Pseudomonadati</taxon>
        <taxon>Pseudomonadota</taxon>
        <taxon>Alphaproteobacteria</taxon>
        <taxon>Hyphomicrobiales</taxon>
        <taxon>Chelatococcaceae</taxon>
        <taxon>Chelatococcus</taxon>
    </lineage>
</organism>
<evidence type="ECO:0000256" key="5">
    <source>
        <dbReference type="ARBA" id="ARBA00022692"/>
    </source>
</evidence>
<keyword evidence="6 9" id="KW-1133">Transmembrane helix</keyword>
<evidence type="ECO:0000256" key="7">
    <source>
        <dbReference type="ARBA" id="ARBA00023136"/>
    </source>
</evidence>
<dbReference type="GO" id="GO:0015740">
    <property type="term" value="P:C4-dicarboxylate transport"/>
    <property type="evidence" value="ECO:0007669"/>
    <property type="project" value="TreeGrafter"/>
</dbReference>
<protein>
    <recommendedName>
        <fullName evidence="9">TRAP transporter small permease protein</fullName>
    </recommendedName>
</protein>
<comment type="similarity">
    <text evidence="8 9">Belongs to the TRAP transporter small permease family.</text>
</comment>
<keyword evidence="7 9" id="KW-0472">Membrane</keyword>
<keyword evidence="3" id="KW-1003">Cell membrane</keyword>
<feature type="transmembrane region" description="Helical" evidence="9">
    <location>
        <begin position="12"/>
        <end position="35"/>
    </location>
</feature>
<name>A0A916U748_9HYPH</name>
<dbReference type="PANTHER" id="PTHR35011:SF2">
    <property type="entry name" value="2,3-DIKETO-L-GULONATE TRAP TRANSPORTER SMALL PERMEASE PROTEIN YIAM"/>
    <property type="match status" value="1"/>
</dbReference>
<gene>
    <name evidence="11" type="ORF">GCM10010994_21020</name>
</gene>
<dbReference type="InterPro" id="IPR007387">
    <property type="entry name" value="TRAP_DctQ"/>
</dbReference>